<reference evidence="3 4" key="1">
    <citation type="submission" date="2020-10" db="EMBL/GenBank/DDBJ databases">
        <authorList>
            <person name="Klimov P.B."/>
            <person name="Dyachkov S.M."/>
            <person name="Chetverikov P.E."/>
        </authorList>
    </citation>
    <scope>NUCLEOTIDE SEQUENCE [LARGE SCALE GENOMIC DNA]</scope>
    <source>
        <strain evidence="3">BMOC 18-1129-001#AD2665</strain>
        <tissue evidence="3">Entire mites</tissue>
    </source>
</reference>
<keyword evidence="4" id="KW-1185">Reference proteome</keyword>
<evidence type="ECO:0000313" key="4">
    <source>
        <dbReference type="Proteomes" id="UP000825002"/>
    </source>
</evidence>
<gene>
    <name evidence="3" type="ORF">GZH46_01948</name>
</gene>
<dbReference type="Proteomes" id="UP000825002">
    <property type="component" value="Unassembled WGS sequence"/>
</dbReference>
<sequence>MFAHLKYVLAVAICSLVVLATPHSSARVGQVDEKGDHLGGSSGTSGTGGRVTYATRPLMSHRMMHFGKRHLSAWSPATSMSSTYDPYGLAFVLRQPNGPMLQVPRDYDRYIVDSGNDDSIDDVTRFLPASQRGNNNYGGPFMTNQRLQQSSQDSNDDSSSSTGEQPQQDSPLQRPDDELITVHTRSLNRGLSFDLPRSFISTLYGPQSMLSNPGIMNKKAEPKDNIFMHFGRR</sequence>
<proteinExistence type="predicted"/>
<evidence type="ECO:0000313" key="3">
    <source>
        <dbReference type="EMBL" id="KAG9509529.1"/>
    </source>
</evidence>
<keyword evidence="2" id="KW-0732">Signal</keyword>
<feature type="compositionally biased region" description="Low complexity" evidence="1">
    <location>
        <begin position="148"/>
        <end position="161"/>
    </location>
</feature>
<feature type="region of interest" description="Disordered" evidence="1">
    <location>
        <begin position="30"/>
        <end position="50"/>
    </location>
</feature>
<feature type="region of interest" description="Disordered" evidence="1">
    <location>
        <begin position="128"/>
        <end position="176"/>
    </location>
</feature>
<organism evidence="3 4">
    <name type="scientific">Fragariocoptes setiger</name>
    <dbReference type="NCBI Taxonomy" id="1670756"/>
    <lineage>
        <taxon>Eukaryota</taxon>
        <taxon>Metazoa</taxon>
        <taxon>Ecdysozoa</taxon>
        <taxon>Arthropoda</taxon>
        <taxon>Chelicerata</taxon>
        <taxon>Arachnida</taxon>
        <taxon>Acari</taxon>
        <taxon>Acariformes</taxon>
        <taxon>Trombidiformes</taxon>
        <taxon>Prostigmata</taxon>
        <taxon>Eupodina</taxon>
        <taxon>Eriophyoidea</taxon>
        <taxon>Phytoptidae</taxon>
        <taxon>Fragariocoptes</taxon>
    </lineage>
</organism>
<accession>A0ABQ7S7X9</accession>
<evidence type="ECO:0000256" key="2">
    <source>
        <dbReference type="SAM" id="SignalP"/>
    </source>
</evidence>
<feature type="signal peptide" evidence="2">
    <location>
        <begin position="1"/>
        <end position="20"/>
    </location>
</feature>
<protein>
    <submittedName>
        <fullName evidence="3">Uncharacterized protein</fullName>
    </submittedName>
</protein>
<feature type="compositionally biased region" description="Gly residues" evidence="1">
    <location>
        <begin position="38"/>
        <end position="49"/>
    </location>
</feature>
<feature type="compositionally biased region" description="Polar residues" evidence="1">
    <location>
        <begin position="162"/>
        <end position="171"/>
    </location>
</feature>
<feature type="chain" id="PRO_5045243676" evidence="2">
    <location>
        <begin position="21"/>
        <end position="233"/>
    </location>
</feature>
<name>A0ABQ7S7X9_9ACAR</name>
<dbReference type="EMBL" id="JAIFTH010000433">
    <property type="protein sequence ID" value="KAG9509529.1"/>
    <property type="molecule type" value="Genomic_DNA"/>
</dbReference>
<evidence type="ECO:0000256" key="1">
    <source>
        <dbReference type="SAM" id="MobiDB-lite"/>
    </source>
</evidence>
<feature type="compositionally biased region" description="Polar residues" evidence="1">
    <location>
        <begin position="131"/>
        <end position="147"/>
    </location>
</feature>
<comment type="caution">
    <text evidence="3">The sequence shown here is derived from an EMBL/GenBank/DDBJ whole genome shotgun (WGS) entry which is preliminary data.</text>
</comment>